<reference evidence="2" key="1">
    <citation type="journal article" date="2010" name="Nat. Biotechnol.">
        <title>Draft genome sequence of the oilseed species Ricinus communis.</title>
        <authorList>
            <person name="Chan A.P."/>
            <person name="Crabtree J."/>
            <person name="Zhao Q."/>
            <person name="Lorenzi H."/>
            <person name="Orvis J."/>
            <person name="Puiu D."/>
            <person name="Melake-Berhan A."/>
            <person name="Jones K.M."/>
            <person name="Redman J."/>
            <person name="Chen G."/>
            <person name="Cahoon E.B."/>
            <person name="Gedil M."/>
            <person name="Stanke M."/>
            <person name="Haas B.J."/>
            <person name="Wortman J.R."/>
            <person name="Fraser-Liggett C.M."/>
            <person name="Ravel J."/>
            <person name="Rabinowicz P.D."/>
        </authorList>
    </citation>
    <scope>NUCLEOTIDE SEQUENCE [LARGE SCALE GENOMIC DNA]</scope>
    <source>
        <strain evidence="2">cv. Hale</strain>
    </source>
</reference>
<evidence type="ECO:0000313" key="1">
    <source>
        <dbReference type="EMBL" id="EEF44200.1"/>
    </source>
</evidence>
<accession>B9RWE8</accession>
<evidence type="ECO:0000313" key="2">
    <source>
        <dbReference type="Proteomes" id="UP000008311"/>
    </source>
</evidence>
<protein>
    <submittedName>
        <fullName evidence="1">Uncharacterized protein</fullName>
    </submittedName>
</protein>
<dbReference type="Proteomes" id="UP000008311">
    <property type="component" value="Unassembled WGS sequence"/>
</dbReference>
<keyword evidence="2" id="KW-1185">Reference proteome</keyword>
<name>B9RWE8_RICCO</name>
<dbReference type="EMBL" id="EQ973823">
    <property type="protein sequence ID" value="EEF44200.1"/>
    <property type="molecule type" value="Genomic_DNA"/>
</dbReference>
<dbReference type="InParanoid" id="B9RWE8"/>
<organism evidence="1 2">
    <name type="scientific">Ricinus communis</name>
    <name type="common">Castor bean</name>
    <dbReference type="NCBI Taxonomy" id="3988"/>
    <lineage>
        <taxon>Eukaryota</taxon>
        <taxon>Viridiplantae</taxon>
        <taxon>Streptophyta</taxon>
        <taxon>Embryophyta</taxon>
        <taxon>Tracheophyta</taxon>
        <taxon>Spermatophyta</taxon>
        <taxon>Magnoliopsida</taxon>
        <taxon>eudicotyledons</taxon>
        <taxon>Gunneridae</taxon>
        <taxon>Pentapetalae</taxon>
        <taxon>rosids</taxon>
        <taxon>fabids</taxon>
        <taxon>Malpighiales</taxon>
        <taxon>Euphorbiaceae</taxon>
        <taxon>Acalyphoideae</taxon>
        <taxon>Acalypheae</taxon>
        <taxon>Ricinus</taxon>
    </lineage>
</organism>
<sequence length="91" mass="10326">MPVPPYLGQEITRTFGESRGPLHLEAYFPRLGFSILSVVCVDKEEENSLVVLYGENAPLAYDLCHGTSKKLRDVETFPYCQGEPFPLYAKW</sequence>
<proteinExistence type="predicted"/>
<dbReference type="AlphaFoldDB" id="B9RWE8"/>
<gene>
    <name evidence="1" type="ORF">RCOM_1018630</name>
</gene>